<keyword evidence="2" id="KW-1133">Transmembrane helix</keyword>
<name>A0A8H5GFH4_9AGAR</name>
<gene>
    <name evidence="3" type="ORF">D9756_000353</name>
</gene>
<feature type="transmembrane region" description="Helical" evidence="2">
    <location>
        <begin position="76"/>
        <end position="98"/>
    </location>
</feature>
<dbReference type="AlphaFoldDB" id="A0A8H5GFH4"/>
<dbReference type="OrthoDB" id="3196762at2759"/>
<feature type="transmembrane region" description="Helical" evidence="2">
    <location>
        <begin position="110"/>
        <end position="138"/>
    </location>
</feature>
<feature type="compositionally biased region" description="Polar residues" evidence="1">
    <location>
        <begin position="232"/>
        <end position="241"/>
    </location>
</feature>
<keyword evidence="2" id="KW-0472">Membrane</keyword>
<feature type="compositionally biased region" description="Basic and acidic residues" evidence="1">
    <location>
        <begin position="215"/>
        <end position="231"/>
    </location>
</feature>
<feature type="transmembrane region" description="Helical" evidence="2">
    <location>
        <begin position="47"/>
        <end position="70"/>
    </location>
</feature>
<comment type="caution">
    <text evidence="3">The sequence shown here is derived from an EMBL/GenBank/DDBJ whole genome shotgun (WGS) entry which is preliminary data.</text>
</comment>
<keyword evidence="2" id="KW-0812">Transmembrane</keyword>
<evidence type="ECO:0000313" key="4">
    <source>
        <dbReference type="Proteomes" id="UP000559027"/>
    </source>
</evidence>
<organism evidence="3 4">
    <name type="scientific">Leucocoprinus leucothites</name>
    <dbReference type="NCBI Taxonomy" id="201217"/>
    <lineage>
        <taxon>Eukaryota</taxon>
        <taxon>Fungi</taxon>
        <taxon>Dikarya</taxon>
        <taxon>Basidiomycota</taxon>
        <taxon>Agaricomycotina</taxon>
        <taxon>Agaricomycetes</taxon>
        <taxon>Agaricomycetidae</taxon>
        <taxon>Agaricales</taxon>
        <taxon>Agaricineae</taxon>
        <taxon>Agaricaceae</taxon>
        <taxon>Leucocoprinus</taxon>
    </lineage>
</organism>
<evidence type="ECO:0000256" key="2">
    <source>
        <dbReference type="SAM" id="Phobius"/>
    </source>
</evidence>
<dbReference type="Proteomes" id="UP000559027">
    <property type="component" value="Unassembled WGS sequence"/>
</dbReference>
<protein>
    <submittedName>
        <fullName evidence="3">Uncharacterized protein</fullName>
    </submittedName>
</protein>
<keyword evidence="4" id="KW-1185">Reference proteome</keyword>
<proteinExistence type="predicted"/>
<feature type="transmembrane region" description="Helical" evidence="2">
    <location>
        <begin position="158"/>
        <end position="180"/>
    </location>
</feature>
<reference evidence="3 4" key="1">
    <citation type="journal article" date="2020" name="ISME J.">
        <title>Uncovering the hidden diversity of litter-decomposition mechanisms in mushroom-forming fungi.</title>
        <authorList>
            <person name="Floudas D."/>
            <person name="Bentzer J."/>
            <person name="Ahren D."/>
            <person name="Johansson T."/>
            <person name="Persson P."/>
            <person name="Tunlid A."/>
        </authorList>
    </citation>
    <scope>NUCLEOTIDE SEQUENCE [LARGE SCALE GENOMIC DNA]</scope>
    <source>
        <strain evidence="3 4">CBS 146.42</strain>
    </source>
</reference>
<evidence type="ECO:0000313" key="3">
    <source>
        <dbReference type="EMBL" id="KAF5364048.1"/>
    </source>
</evidence>
<sequence length="241" mass="26114">MEILRKSRLPIFLSKPFSALARLKTIKSASDGAPHSKPTSQPTPLGLPLNLFVIYVVSSINSLILLLLSLLDLGYLSLWTIPPVSCFTLISHFAFPFLASAPRHGSAPSYFSTTIVCVYILAVAWFVASIAALVVAGMADKWEWNLDVLDQSGGAATVGTQIVQVLFSWIEVGLLVTFGVKGHRRIINKGEPESWRPPIPEQDKSMVGLSTVVFDSRKPNGGEDEGMKETKGSQPPSFACS</sequence>
<feature type="region of interest" description="Disordered" evidence="1">
    <location>
        <begin position="214"/>
        <end position="241"/>
    </location>
</feature>
<accession>A0A8H5GFH4</accession>
<dbReference type="EMBL" id="JAACJO010000001">
    <property type="protein sequence ID" value="KAF5364048.1"/>
    <property type="molecule type" value="Genomic_DNA"/>
</dbReference>
<evidence type="ECO:0000256" key="1">
    <source>
        <dbReference type="SAM" id="MobiDB-lite"/>
    </source>
</evidence>